<evidence type="ECO:0000256" key="10">
    <source>
        <dbReference type="ARBA" id="ARBA00022840"/>
    </source>
</evidence>
<evidence type="ECO:0000256" key="12">
    <source>
        <dbReference type="ARBA" id="ARBA00023012"/>
    </source>
</evidence>
<keyword evidence="11 14" id="KW-1133">Transmembrane helix</keyword>
<feature type="domain" description="HAMP" evidence="16">
    <location>
        <begin position="202"/>
        <end position="253"/>
    </location>
</feature>
<dbReference type="GO" id="GO:0005886">
    <property type="term" value="C:plasma membrane"/>
    <property type="evidence" value="ECO:0007669"/>
    <property type="project" value="UniProtKB-SubCell"/>
</dbReference>
<dbReference type="Pfam" id="PF02518">
    <property type="entry name" value="HATPase_c"/>
    <property type="match status" value="1"/>
</dbReference>
<dbReference type="EC" id="2.7.13.3" evidence="3"/>
<keyword evidence="9 17" id="KW-0418">Kinase</keyword>
<keyword evidence="5" id="KW-0597">Phosphoprotein</keyword>
<evidence type="ECO:0000256" key="7">
    <source>
        <dbReference type="ARBA" id="ARBA00022692"/>
    </source>
</evidence>
<dbReference type="GO" id="GO:0005524">
    <property type="term" value="F:ATP binding"/>
    <property type="evidence" value="ECO:0007669"/>
    <property type="project" value="UniProtKB-KW"/>
</dbReference>
<dbReference type="PANTHER" id="PTHR45528:SF1">
    <property type="entry name" value="SENSOR HISTIDINE KINASE CPXA"/>
    <property type="match status" value="1"/>
</dbReference>
<accession>A0A1M6NUD3</accession>
<dbReference type="PANTHER" id="PTHR45528">
    <property type="entry name" value="SENSOR HISTIDINE KINASE CPXA"/>
    <property type="match status" value="1"/>
</dbReference>
<evidence type="ECO:0000256" key="1">
    <source>
        <dbReference type="ARBA" id="ARBA00000085"/>
    </source>
</evidence>
<gene>
    <name evidence="17" type="ORF">SAMN02745227_01249</name>
</gene>
<dbReference type="EMBL" id="FRAI01000011">
    <property type="protein sequence ID" value="SHJ99333.1"/>
    <property type="molecule type" value="Genomic_DNA"/>
</dbReference>
<keyword evidence="4" id="KW-1003">Cell membrane</keyword>
<evidence type="ECO:0000256" key="6">
    <source>
        <dbReference type="ARBA" id="ARBA00022679"/>
    </source>
</evidence>
<proteinExistence type="predicted"/>
<reference evidence="18" key="1">
    <citation type="submission" date="2016-11" db="EMBL/GenBank/DDBJ databases">
        <authorList>
            <person name="Varghese N."/>
            <person name="Submissions S."/>
        </authorList>
    </citation>
    <scope>NUCLEOTIDE SEQUENCE [LARGE SCALE GENOMIC DNA]</scope>
    <source>
        <strain evidence="18">DSM 14826</strain>
    </source>
</reference>
<comment type="subcellular location">
    <subcellularLocation>
        <location evidence="2">Cell membrane</location>
        <topology evidence="2">Multi-pass membrane protein</topology>
    </subcellularLocation>
</comment>
<dbReference type="CDD" id="cd00075">
    <property type="entry name" value="HATPase"/>
    <property type="match status" value="1"/>
</dbReference>
<dbReference type="Proteomes" id="UP000243547">
    <property type="component" value="Unassembled WGS sequence"/>
</dbReference>
<dbReference type="InterPro" id="IPR003660">
    <property type="entry name" value="HAMP_dom"/>
</dbReference>
<evidence type="ECO:0000256" key="2">
    <source>
        <dbReference type="ARBA" id="ARBA00004651"/>
    </source>
</evidence>
<evidence type="ECO:0000256" key="13">
    <source>
        <dbReference type="ARBA" id="ARBA00023136"/>
    </source>
</evidence>
<evidence type="ECO:0000256" key="5">
    <source>
        <dbReference type="ARBA" id="ARBA00022553"/>
    </source>
</evidence>
<dbReference type="GO" id="GO:0000155">
    <property type="term" value="F:phosphorelay sensor kinase activity"/>
    <property type="evidence" value="ECO:0007669"/>
    <property type="project" value="InterPro"/>
</dbReference>
<dbReference type="AlphaFoldDB" id="A0A1M6NUD3"/>
<dbReference type="PRINTS" id="PR00344">
    <property type="entry name" value="BCTRLSENSOR"/>
</dbReference>
<keyword evidence="8" id="KW-0547">Nucleotide-binding</keyword>
<evidence type="ECO:0000256" key="14">
    <source>
        <dbReference type="SAM" id="Phobius"/>
    </source>
</evidence>
<dbReference type="PROSITE" id="PS50885">
    <property type="entry name" value="HAMP"/>
    <property type="match status" value="1"/>
</dbReference>
<evidence type="ECO:0000256" key="8">
    <source>
        <dbReference type="ARBA" id="ARBA00022741"/>
    </source>
</evidence>
<protein>
    <recommendedName>
        <fullName evidence="3">histidine kinase</fullName>
        <ecNumber evidence="3">2.7.13.3</ecNumber>
    </recommendedName>
</protein>
<dbReference type="InterPro" id="IPR050398">
    <property type="entry name" value="HssS/ArlS-like"/>
</dbReference>
<sequence>MFKRKSFFSKLLIIYTTVLVLILFVISAVLRFSFQRLYYLDEFRRLENTAKEISNIFIQYQEGQISYLEFTIAVRTFSQSTNAIVLITDLEGTILFNSAMIMMGGRHHLGQRTYLKESFMPQLNKAVSGCNVRELSISTETSERALNLFTPLRKDTEILGIVIISQPVQDITHIVKRVNGLIWFVGLTGSLVTVFASFILSKRFTKPIIQLNNAALSMASGRFVPVHVKTDDELEQLADSFNYMGEQLAKQEENHRQFLSTVSHELRTPLTSTLGFIQGMIDGVIAAEQQDHYLKITVSEIKRMINLTNDLLDLERIKQGHIQLYRNPFNLSQLMEECIQQLTPLAEEKGILLILTAPQQINFTGDRDRLKQVFVNLLDNGIRYAKEKVEIEIISKTKTLEITIKDDGPGISEEDLPYIFQRFYKGDKSRSTKKSGAGLGLAIAKHLIHLHGGDVSVIPSNFGAVFKIVLPKY</sequence>
<dbReference type="Pfam" id="PF00512">
    <property type="entry name" value="HisKA"/>
    <property type="match status" value="1"/>
</dbReference>
<evidence type="ECO:0000256" key="3">
    <source>
        <dbReference type="ARBA" id="ARBA00012438"/>
    </source>
</evidence>
<name>A0A1M6NUD3_9FIRM</name>
<dbReference type="Gene3D" id="1.10.287.130">
    <property type="match status" value="1"/>
</dbReference>
<dbReference type="PROSITE" id="PS50109">
    <property type="entry name" value="HIS_KIN"/>
    <property type="match status" value="1"/>
</dbReference>
<dbReference type="InterPro" id="IPR003661">
    <property type="entry name" value="HisK_dim/P_dom"/>
</dbReference>
<dbReference type="SUPFAM" id="SSF158472">
    <property type="entry name" value="HAMP domain-like"/>
    <property type="match status" value="1"/>
</dbReference>
<dbReference type="SMART" id="SM00387">
    <property type="entry name" value="HATPase_c"/>
    <property type="match status" value="1"/>
</dbReference>
<dbReference type="SMART" id="SM00388">
    <property type="entry name" value="HisKA"/>
    <property type="match status" value="1"/>
</dbReference>
<feature type="transmembrane region" description="Helical" evidence="14">
    <location>
        <begin position="181"/>
        <end position="200"/>
    </location>
</feature>
<dbReference type="SUPFAM" id="SSF47384">
    <property type="entry name" value="Homodimeric domain of signal transducing histidine kinase"/>
    <property type="match status" value="1"/>
</dbReference>
<dbReference type="CDD" id="cd06225">
    <property type="entry name" value="HAMP"/>
    <property type="match status" value="1"/>
</dbReference>
<dbReference type="InterPro" id="IPR003594">
    <property type="entry name" value="HATPase_dom"/>
</dbReference>
<feature type="transmembrane region" description="Helical" evidence="14">
    <location>
        <begin position="12"/>
        <end position="34"/>
    </location>
</feature>
<keyword evidence="13 14" id="KW-0472">Membrane</keyword>
<evidence type="ECO:0000313" key="17">
    <source>
        <dbReference type="EMBL" id="SHJ99333.1"/>
    </source>
</evidence>
<keyword evidence="6" id="KW-0808">Transferase</keyword>
<keyword evidence="12" id="KW-0902">Two-component regulatory system</keyword>
<dbReference type="STRING" id="1120989.SAMN02745227_01249"/>
<evidence type="ECO:0000256" key="9">
    <source>
        <dbReference type="ARBA" id="ARBA00022777"/>
    </source>
</evidence>
<evidence type="ECO:0000256" key="11">
    <source>
        <dbReference type="ARBA" id="ARBA00022989"/>
    </source>
</evidence>
<dbReference type="InterPro" id="IPR036890">
    <property type="entry name" value="HATPase_C_sf"/>
</dbReference>
<feature type="domain" description="Histidine kinase" evidence="15">
    <location>
        <begin position="261"/>
        <end position="473"/>
    </location>
</feature>
<dbReference type="InterPro" id="IPR004358">
    <property type="entry name" value="Sig_transdc_His_kin-like_C"/>
</dbReference>
<keyword evidence="7 14" id="KW-0812">Transmembrane</keyword>
<dbReference type="CDD" id="cd00082">
    <property type="entry name" value="HisKA"/>
    <property type="match status" value="1"/>
</dbReference>
<dbReference type="FunFam" id="3.30.565.10:FF:000006">
    <property type="entry name" value="Sensor histidine kinase WalK"/>
    <property type="match status" value="1"/>
</dbReference>
<comment type="catalytic activity">
    <reaction evidence="1">
        <text>ATP + protein L-histidine = ADP + protein N-phospho-L-histidine.</text>
        <dbReference type="EC" id="2.7.13.3"/>
    </reaction>
</comment>
<dbReference type="SMART" id="SM00304">
    <property type="entry name" value="HAMP"/>
    <property type="match status" value="1"/>
</dbReference>
<evidence type="ECO:0000313" key="18">
    <source>
        <dbReference type="Proteomes" id="UP000243547"/>
    </source>
</evidence>
<evidence type="ECO:0000256" key="4">
    <source>
        <dbReference type="ARBA" id="ARBA00022475"/>
    </source>
</evidence>
<dbReference type="FunFam" id="1.10.287.130:FF:000001">
    <property type="entry name" value="Two-component sensor histidine kinase"/>
    <property type="match status" value="1"/>
</dbReference>
<dbReference type="InterPro" id="IPR005467">
    <property type="entry name" value="His_kinase_dom"/>
</dbReference>
<dbReference type="RefSeq" id="WP_072907208.1">
    <property type="nucleotide sequence ID" value="NZ_FRAI01000011.1"/>
</dbReference>
<dbReference type="SUPFAM" id="SSF55874">
    <property type="entry name" value="ATPase domain of HSP90 chaperone/DNA topoisomerase II/histidine kinase"/>
    <property type="match status" value="1"/>
</dbReference>
<dbReference type="OrthoDB" id="9813151at2"/>
<evidence type="ECO:0000259" key="15">
    <source>
        <dbReference type="PROSITE" id="PS50109"/>
    </source>
</evidence>
<keyword evidence="10" id="KW-0067">ATP-binding</keyword>
<organism evidence="17 18">
    <name type="scientific">Anaerobranca californiensis DSM 14826</name>
    <dbReference type="NCBI Taxonomy" id="1120989"/>
    <lineage>
        <taxon>Bacteria</taxon>
        <taxon>Bacillati</taxon>
        <taxon>Bacillota</taxon>
        <taxon>Clostridia</taxon>
        <taxon>Eubacteriales</taxon>
        <taxon>Proteinivoracaceae</taxon>
        <taxon>Anaerobranca</taxon>
    </lineage>
</organism>
<keyword evidence="18" id="KW-1185">Reference proteome</keyword>
<dbReference type="Pfam" id="PF00672">
    <property type="entry name" value="HAMP"/>
    <property type="match status" value="1"/>
</dbReference>
<dbReference type="InterPro" id="IPR036097">
    <property type="entry name" value="HisK_dim/P_sf"/>
</dbReference>
<evidence type="ECO:0000259" key="16">
    <source>
        <dbReference type="PROSITE" id="PS50885"/>
    </source>
</evidence>
<dbReference type="Gene3D" id="6.10.340.10">
    <property type="match status" value="1"/>
</dbReference>
<dbReference type="Gene3D" id="3.30.565.10">
    <property type="entry name" value="Histidine kinase-like ATPase, C-terminal domain"/>
    <property type="match status" value="1"/>
</dbReference>